<evidence type="ECO:0000256" key="1">
    <source>
        <dbReference type="ARBA" id="ARBA00006915"/>
    </source>
</evidence>
<dbReference type="GO" id="GO:0004645">
    <property type="term" value="F:1,4-alpha-oligoglucan phosphorylase activity"/>
    <property type="evidence" value="ECO:0007669"/>
    <property type="project" value="InterPro"/>
</dbReference>
<evidence type="ECO:0000313" key="7">
    <source>
        <dbReference type="EMBL" id="KAK2163644.1"/>
    </source>
</evidence>
<dbReference type="PANTHER" id="PTHR10515">
    <property type="entry name" value="THYMIDINE PHOSPHORYLASE"/>
    <property type="match status" value="1"/>
</dbReference>
<dbReference type="NCBIfam" id="TIGR02644">
    <property type="entry name" value="Y_phosphoryl"/>
    <property type="match status" value="1"/>
</dbReference>
<comment type="caution">
    <text evidence="7">The sequence shown here is derived from an EMBL/GenBank/DDBJ whole genome shotgun (WGS) entry which is preliminary data.</text>
</comment>
<evidence type="ECO:0000259" key="6">
    <source>
        <dbReference type="SMART" id="SM00941"/>
    </source>
</evidence>
<feature type="domain" description="Pyrimidine nucleoside phosphorylase C-terminal" evidence="6">
    <location>
        <begin position="362"/>
        <end position="436"/>
    </location>
</feature>
<dbReference type="InterPro" id="IPR035902">
    <property type="entry name" value="Nuc_phospho_transferase"/>
</dbReference>
<dbReference type="InterPro" id="IPR000312">
    <property type="entry name" value="Glycosyl_Trfase_fam3"/>
</dbReference>
<keyword evidence="3 5" id="KW-0328">Glycosyltransferase</keyword>
<dbReference type="Gene3D" id="3.90.1170.30">
    <property type="entry name" value="Pyrimidine nucleoside phosphorylase-like, C-terminal domain"/>
    <property type="match status" value="1"/>
</dbReference>
<dbReference type="Proteomes" id="UP001209878">
    <property type="component" value="Unassembled WGS sequence"/>
</dbReference>
<comment type="function">
    <text evidence="5">Catalyzes the reversible phosphorolysis of thymidine. The produced molecules are then utilized as carbon and energy sources or in the rescue of pyrimidine bases for nucleotide synthesis.</text>
</comment>
<dbReference type="InterPro" id="IPR017459">
    <property type="entry name" value="Glycosyl_Trfase_fam3_N_dom"/>
</dbReference>
<evidence type="ECO:0000256" key="3">
    <source>
        <dbReference type="ARBA" id="ARBA00022676"/>
    </source>
</evidence>
<dbReference type="SUPFAM" id="SSF52418">
    <property type="entry name" value="Nucleoside phosphorylase/phosphoribosyltransferase catalytic domain"/>
    <property type="match status" value="1"/>
</dbReference>
<dbReference type="EC" id="2.4.2.4" evidence="5"/>
<comment type="catalytic activity">
    <reaction evidence="5">
        <text>thymidine + phosphate = 2-deoxy-alpha-D-ribose 1-phosphate + thymine</text>
        <dbReference type="Rhea" id="RHEA:16037"/>
        <dbReference type="ChEBI" id="CHEBI:17748"/>
        <dbReference type="ChEBI" id="CHEBI:17821"/>
        <dbReference type="ChEBI" id="CHEBI:43474"/>
        <dbReference type="ChEBI" id="CHEBI:57259"/>
        <dbReference type="EC" id="2.4.2.4"/>
    </reaction>
</comment>
<keyword evidence="8" id="KW-1185">Reference proteome</keyword>
<evidence type="ECO:0000256" key="5">
    <source>
        <dbReference type="PIRNR" id="PIRNR000478"/>
    </source>
</evidence>
<name>A0AAD9NDW9_RIDPI</name>
<comment type="subunit">
    <text evidence="2 5">Homodimer.</text>
</comment>
<keyword evidence="4 5" id="KW-0808">Transferase</keyword>
<dbReference type="InterPro" id="IPR018090">
    <property type="entry name" value="Pyrmidine_PPas_bac/euk"/>
</dbReference>
<reference evidence="7" key="1">
    <citation type="journal article" date="2023" name="Mol. Biol. Evol.">
        <title>Third-Generation Sequencing Reveals the Adaptive Role of the Epigenome in Three Deep-Sea Polychaetes.</title>
        <authorList>
            <person name="Perez M."/>
            <person name="Aroh O."/>
            <person name="Sun Y."/>
            <person name="Lan Y."/>
            <person name="Juniper S.K."/>
            <person name="Young C.R."/>
            <person name="Angers B."/>
            <person name="Qian P.Y."/>
        </authorList>
    </citation>
    <scope>NUCLEOTIDE SEQUENCE</scope>
    <source>
        <strain evidence="7">R07B-5</strain>
    </source>
</reference>
<organism evidence="7 8">
    <name type="scientific">Ridgeia piscesae</name>
    <name type="common">Tubeworm</name>
    <dbReference type="NCBI Taxonomy" id="27915"/>
    <lineage>
        <taxon>Eukaryota</taxon>
        <taxon>Metazoa</taxon>
        <taxon>Spiralia</taxon>
        <taxon>Lophotrochozoa</taxon>
        <taxon>Annelida</taxon>
        <taxon>Polychaeta</taxon>
        <taxon>Sedentaria</taxon>
        <taxon>Canalipalpata</taxon>
        <taxon>Sabellida</taxon>
        <taxon>Siboglinidae</taxon>
        <taxon>Ridgeia</taxon>
    </lineage>
</organism>
<dbReference type="Gene3D" id="3.40.1030.10">
    <property type="entry name" value="Nucleoside phosphorylase/phosphoribosyltransferase catalytic domain"/>
    <property type="match status" value="1"/>
</dbReference>
<dbReference type="GO" id="GO:0006206">
    <property type="term" value="P:pyrimidine nucleobase metabolic process"/>
    <property type="evidence" value="ECO:0007669"/>
    <property type="project" value="InterPro"/>
</dbReference>
<accession>A0AAD9NDW9</accession>
<dbReference type="GO" id="GO:0009032">
    <property type="term" value="F:thymidine phosphorylase activity"/>
    <property type="evidence" value="ECO:0007669"/>
    <property type="project" value="UniProtKB-UniRule"/>
</dbReference>
<dbReference type="PANTHER" id="PTHR10515:SF0">
    <property type="entry name" value="THYMIDINE PHOSPHORYLASE"/>
    <property type="match status" value="1"/>
</dbReference>
<dbReference type="GO" id="GO:0005829">
    <property type="term" value="C:cytosol"/>
    <property type="evidence" value="ECO:0007669"/>
    <property type="project" value="TreeGrafter"/>
</dbReference>
<dbReference type="GO" id="GO:0006213">
    <property type="term" value="P:pyrimidine nucleoside metabolic process"/>
    <property type="evidence" value="ECO:0007669"/>
    <property type="project" value="UniProtKB-UniRule"/>
</dbReference>
<comment type="similarity">
    <text evidence="1 5">Belongs to the thymidine/pyrimidine-nucleoside phosphorylase family.</text>
</comment>
<dbReference type="InterPro" id="IPR036566">
    <property type="entry name" value="PYNP-like_C_sf"/>
</dbReference>
<protein>
    <recommendedName>
        <fullName evidence="5">Thymidine phosphorylase</fullName>
        <shortName evidence="5">TP</shortName>
        <ecNumber evidence="5">2.4.2.4</ecNumber>
    </recommendedName>
    <alternativeName>
        <fullName evidence="5">TdRPase</fullName>
    </alternativeName>
</protein>
<proteinExistence type="inferred from homology"/>
<dbReference type="PROSITE" id="PS00647">
    <property type="entry name" value="THYMID_PHOSPHORYLASE"/>
    <property type="match status" value="1"/>
</dbReference>
<dbReference type="SUPFAM" id="SSF54680">
    <property type="entry name" value="Pyrimidine nucleoside phosphorylase C-terminal domain"/>
    <property type="match status" value="1"/>
</dbReference>
<dbReference type="FunFam" id="3.40.1030.10:FF:000003">
    <property type="entry name" value="Pyrimidine-nucleoside phosphorylase"/>
    <property type="match status" value="1"/>
</dbReference>
<dbReference type="EMBL" id="JAODUO010001450">
    <property type="protein sequence ID" value="KAK2163644.1"/>
    <property type="molecule type" value="Genomic_DNA"/>
</dbReference>
<dbReference type="Pfam" id="PF02885">
    <property type="entry name" value="Glycos_trans_3N"/>
    <property type="match status" value="1"/>
</dbReference>
<dbReference type="NCBIfam" id="NF004490">
    <property type="entry name" value="PRK05820.1"/>
    <property type="match status" value="1"/>
</dbReference>
<dbReference type="InterPro" id="IPR000053">
    <property type="entry name" value="Thymidine/pyrmidine_PPase"/>
</dbReference>
<dbReference type="SMART" id="SM00941">
    <property type="entry name" value="PYNP_C"/>
    <property type="match status" value="1"/>
</dbReference>
<dbReference type="SUPFAM" id="SSF47648">
    <property type="entry name" value="Nucleoside phosphorylase/phosphoribosyltransferase N-terminal domain"/>
    <property type="match status" value="1"/>
</dbReference>
<dbReference type="InterPro" id="IPR013102">
    <property type="entry name" value="PYNP_C"/>
</dbReference>
<evidence type="ECO:0000256" key="4">
    <source>
        <dbReference type="ARBA" id="ARBA00022679"/>
    </source>
</evidence>
<dbReference type="PIRSF" id="PIRSF000478">
    <property type="entry name" value="TP_PyNP"/>
    <property type="match status" value="1"/>
</dbReference>
<dbReference type="Pfam" id="PF00591">
    <property type="entry name" value="Glycos_transf_3"/>
    <property type="match status" value="1"/>
</dbReference>
<dbReference type="InterPro" id="IPR036320">
    <property type="entry name" value="Glycosyl_Trfase_fam3_N_dom_sf"/>
</dbReference>
<dbReference type="AlphaFoldDB" id="A0AAD9NDW9"/>
<comment type="pathway">
    <text evidence="5">Pyrimidine metabolism; dTMP biosynthesis via salvage pathway; dTMP from thymine: step 1/2.</text>
</comment>
<evidence type="ECO:0000256" key="2">
    <source>
        <dbReference type="ARBA" id="ARBA00011738"/>
    </source>
</evidence>
<dbReference type="InterPro" id="IPR017872">
    <property type="entry name" value="Pyrmidine_PPase_CS"/>
</dbReference>
<evidence type="ECO:0000313" key="8">
    <source>
        <dbReference type="Proteomes" id="UP001209878"/>
    </source>
</evidence>
<dbReference type="Pfam" id="PF07831">
    <property type="entry name" value="PYNP_C"/>
    <property type="match status" value="1"/>
</dbReference>
<dbReference type="Gene3D" id="1.20.970.10">
    <property type="entry name" value="Transferase, Pyrimidine Nucleoside Phosphorylase, Chain C"/>
    <property type="match status" value="1"/>
</dbReference>
<sequence>MAKSSAPALSIPELIQKKRDGERLSTETIRTFVSGVVNGDMQDCQIGAMLMAIFQRGLDKTETVTLTDLMTQSGDVLSWPDEWRHLVVDKHSTGGVGDKISLPLVAALAACGLKVPMISGRGLGLTGGTLDKLESIPGYKVEQDKSDIIRMVTDIGCCIVGQTSRLVPADKKLYSIRDVTSTVDCIPLIGASIISKKAAESLSSLVLDVKFGRGALYKTPEGARELASELVSLGEGVGIRTTALLTCMDNVLGRTVGNALEVVESFDCLRGAGPSTLTELVTKLGGHLMVNAKQAANVEEGQKRIANSLENGEAMKKFAAMMKAQGVSPDTVAKLTKSHADTIAALPRAKFTRHLECMKPGYVTAIDAIVCADVSARLGAGRMKASDVVDPAVGLELYVDVGSSVKKGDRWMTIHYNNDPLSEDFVSRLQQALSVDAKEPKCTSLINCVITGKDVKQQNAV</sequence>
<gene>
    <name evidence="7" type="ORF">NP493_1452g00031</name>
</gene>